<dbReference type="OrthoDB" id="3529975at2759"/>
<dbReference type="AlphaFoldDB" id="A0A9W4N0U7"/>
<feature type="transmembrane region" description="Helical" evidence="7">
    <location>
        <begin position="275"/>
        <end position="298"/>
    </location>
</feature>
<dbReference type="Proteomes" id="UP001153618">
    <property type="component" value="Unassembled WGS sequence"/>
</dbReference>
<keyword evidence="4 7" id="KW-0472">Membrane</keyword>
<name>A0A9W4N0U7_PENOL</name>
<comment type="caution">
    <text evidence="9">The sequence shown here is derived from an EMBL/GenBank/DDBJ whole genome shotgun (WGS) entry which is preliminary data.</text>
</comment>
<feature type="compositionally biased region" description="Polar residues" evidence="6">
    <location>
        <begin position="327"/>
        <end position="336"/>
    </location>
</feature>
<evidence type="ECO:0000256" key="7">
    <source>
        <dbReference type="SAM" id="Phobius"/>
    </source>
</evidence>
<dbReference type="GO" id="GO:0016020">
    <property type="term" value="C:membrane"/>
    <property type="evidence" value="ECO:0007669"/>
    <property type="project" value="UniProtKB-SubCell"/>
</dbReference>
<protein>
    <recommendedName>
        <fullName evidence="8">Rhodopsin domain-containing protein</fullName>
    </recommendedName>
</protein>
<feature type="transmembrane region" description="Helical" evidence="7">
    <location>
        <begin position="158"/>
        <end position="181"/>
    </location>
</feature>
<keyword evidence="10" id="KW-1185">Reference proteome</keyword>
<evidence type="ECO:0000259" key="8">
    <source>
        <dbReference type="Pfam" id="PF20684"/>
    </source>
</evidence>
<evidence type="ECO:0000256" key="1">
    <source>
        <dbReference type="ARBA" id="ARBA00004141"/>
    </source>
</evidence>
<proteinExistence type="inferred from homology"/>
<accession>A0A9W4N0U7</accession>
<evidence type="ECO:0000313" key="10">
    <source>
        <dbReference type="Proteomes" id="UP001153618"/>
    </source>
</evidence>
<feature type="domain" description="Rhodopsin" evidence="8">
    <location>
        <begin position="96"/>
        <end position="300"/>
    </location>
</feature>
<evidence type="ECO:0000256" key="4">
    <source>
        <dbReference type="ARBA" id="ARBA00023136"/>
    </source>
</evidence>
<evidence type="ECO:0000256" key="3">
    <source>
        <dbReference type="ARBA" id="ARBA00022989"/>
    </source>
</evidence>
<sequence>MNGRSPVLIIWSVIMLLIGMVAVGLRIASIRTRRREVKVHDYLVFFSMVSISPDKVPHRLTVHQLMLAGYVTDMVVGMSDPDHSVRGWLTGQFKGSTVAGYGGHTQGMSITHPVELRRALKIFWASEWIWSTATTSFRLAIILLYMEIFPGNRKFVHGAIGVGALVTLYWVATIFVLSFLCQPIEYNWNHNIPGRCGDVRKILYASAGFNMVMDLVVVLLPLPVIWGLRMSSRKKMGVTTSFAIGILTAGINLARIVQTRMCPSEDPIWCTRDSSLLMIAEMTAGIWVACVPTFGPLISRRKKIFTRQHHLPTIGSARMRPHHQAKSDSLLSTLNRSQHDSERTDGSSNKPVTDHDPKVADIQEVSQDSDPSINVPLRVLEDSRI</sequence>
<organism evidence="9 10">
    <name type="scientific">Penicillium olsonii</name>
    <dbReference type="NCBI Taxonomy" id="99116"/>
    <lineage>
        <taxon>Eukaryota</taxon>
        <taxon>Fungi</taxon>
        <taxon>Dikarya</taxon>
        <taxon>Ascomycota</taxon>
        <taxon>Pezizomycotina</taxon>
        <taxon>Eurotiomycetes</taxon>
        <taxon>Eurotiomycetidae</taxon>
        <taxon>Eurotiales</taxon>
        <taxon>Aspergillaceae</taxon>
        <taxon>Penicillium</taxon>
    </lineage>
</organism>
<gene>
    <name evidence="9" type="ORF">POLS_LOCUS8727</name>
</gene>
<dbReference type="Pfam" id="PF20684">
    <property type="entry name" value="Fung_rhodopsin"/>
    <property type="match status" value="1"/>
</dbReference>
<dbReference type="EMBL" id="CAJVOS010000071">
    <property type="protein sequence ID" value="CAG8248951.1"/>
    <property type="molecule type" value="Genomic_DNA"/>
</dbReference>
<comment type="similarity">
    <text evidence="5">Belongs to the SAT4 family.</text>
</comment>
<feature type="transmembrane region" description="Helical" evidence="7">
    <location>
        <begin position="236"/>
        <end position="254"/>
    </location>
</feature>
<feature type="transmembrane region" description="Helical" evidence="7">
    <location>
        <begin position="202"/>
        <end position="224"/>
    </location>
</feature>
<evidence type="ECO:0000256" key="5">
    <source>
        <dbReference type="ARBA" id="ARBA00038359"/>
    </source>
</evidence>
<reference evidence="9" key="1">
    <citation type="submission" date="2021-07" db="EMBL/GenBank/DDBJ databases">
        <authorList>
            <person name="Branca A.L. A."/>
        </authorList>
    </citation>
    <scope>NUCLEOTIDE SEQUENCE</scope>
</reference>
<feature type="transmembrane region" description="Helical" evidence="7">
    <location>
        <begin position="128"/>
        <end position="146"/>
    </location>
</feature>
<feature type="transmembrane region" description="Helical" evidence="7">
    <location>
        <begin position="6"/>
        <end position="28"/>
    </location>
</feature>
<dbReference type="InterPro" id="IPR052337">
    <property type="entry name" value="SAT4-like"/>
</dbReference>
<dbReference type="PANTHER" id="PTHR33048">
    <property type="entry name" value="PTH11-LIKE INTEGRAL MEMBRANE PROTEIN (AFU_ORTHOLOGUE AFUA_5G11245)"/>
    <property type="match status" value="1"/>
</dbReference>
<keyword evidence="3 7" id="KW-1133">Transmembrane helix</keyword>
<evidence type="ECO:0000256" key="2">
    <source>
        <dbReference type="ARBA" id="ARBA00022692"/>
    </source>
</evidence>
<keyword evidence="2 7" id="KW-0812">Transmembrane</keyword>
<dbReference type="InterPro" id="IPR049326">
    <property type="entry name" value="Rhodopsin_dom_fungi"/>
</dbReference>
<feature type="region of interest" description="Disordered" evidence="6">
    <location>
        <begin position="313"/>
        <end position="385"/>
    </location>
</feature>
<comment type="subcellular location">
    <subcellularLocation>
        <location evidence="1">Membrane</location>
        <topology evidence="1">Multi-pass membrane protein</topology>
    </subcellularLocation>
</comment>
<evidence type="ECO:0000256" key="6">
    <source>
        <dbReference type="SAM" id="MobiDB-lite"/>
    </source>
</evidence>
<evidence type="ECO:0000313" key="9">
    <source>
        <dbReference type="EMBL" id="CAG8248951.1"/>
    </source>
</evidence>
<feature type="compositionally biased region" description="Basic and acidic residues" evidence="6">
    <location>
        <begin position="352"/>
        <end position="361"/>
    </location>
</feature>
<dbReference type="PANTHER" id="PTHR33048:SF163">
    <property type="entry name" value="INTEGRAL MEMBRANE PROTEIN (AFU_ORTHOLOGUE AFUA_8G05510)"/>
    <property type="match status" value="1"/>
</dbReference>